<evidence type="ECO:0000313" key="2">
    <source>
        <dbReference type="Proteomes" id="UP000075613"/>
    </source>
</evidence>
<keyword evidence="2" id="KW-1185">Reference proteome</keyword>
<keyword evidence="1" id="KW-0966">Cell projection</keyword>
<evidence type="ECO:0000313" key="1">
    <source>
        <dbReference type="EMBL" id="KXU89135.1"/>
    </source>
</evidence>
<comment type="caution">
    <text evidence="1">The sequence shown here is derived from an EMBL/GenBank/DDBJ whole genome shotgun (WGS) entry which is preliminary data.</text>
</comment>
<dbReference type="OrthoDB" id="6942177at2"/>
<organism evidence="1 2">
    <name type="scientific">Paraburkholderia monticola</name>
    <dbReference type="NCBI Taxonomy" id="1399968"/>
    <lineage>
        <taxon>Bacteria</taxon>
        <taxon>Pseudomonadati</taxon>
        <taxon>Pseudomonadota</taxon>
        <taxon>Betaproteobacteria</taxon>
        <taxon>Burkholderiales</taxon>
        <taxon>Burkholderiaceae</taxon>
        <taxon>Paraburkholderia</taxon>
    </lineage>
</organism>
<dbReference type="EMBL" id="LRBG01000005">
    <property type="protein sequence ID" value="KXU89135.1"/>
    <property type="molecule type" value="Genomic_DNA"/>
</dbReference>
<dbReference type="AlphaFoldDB" id="A0A149PVR5"/>
<keyword evidence="1" id="KW-0282">Flagellum</keyword>
<accession>A0A149PVR5</accession>
<reference evidence="1 2" key="1">
    <citation type="journal article" date="2015" name="Int. J. Syst. Evol. Microbiol.">
        <title>Burkholderia monticola sp. nov., isolated from mountain soil.</title>
        <authorList>
            <person name="Baek I."/>
            <person name="Seo B."/>
            <person name="Lee I."/>
            <person name="Yi H."/>
            <person name="Chun J."/>
        </authorList>
    </citation>
    <scope>NUCLEOTIDE SEQUENCE [LARGE SCALE GENOMIC DNA]</scope>
    <source>
        <strain evidence="1 2">JC2948</strain>
    </source>
</reference>
<proteinExistence type="predicted"/>
<dbReference type="PROSITE" id="PS51257">
    <property type="entry name" value="PROKAR_LIPOPROTEIN"/>
    <property type="match status" value="1"/>
</dbReference>
<sequence>MLSRKIRWPAYLVCAVVGCAAVWGLLTFVMAKPVDEVVLTLGEPYEQVRRQSHSTLPLLTEVNSVNLHVRRPAIFRLSDPRYGFATPTAKFLSLYANQKGNVTLVTLSPQVETLPLDESMAILTDIQNQFRRGGWKPFHSSINRPIEDTKATREAIRACTAPTTRWQADDKYQVSLNIRCFRTDDRPDDERYLITLDLSLPVFDDYPDD</sequence>
<keyword evidence="1" id="KW-0969">Cilium</keyword>
<protein>
    <submittedName>
        <fullName evidence="1">Flagellar biosynthesis sigma factor</fullName>
    </submittedName>
</protein>
<name>A0A149PVR5_9BURK</name>
<dbReference type="Proteomes" id="UP000075613">
    <property type="component" value="Unassembled WGS sequence"/>
</dbReference>
<gene>
    <name evidence="1" type="ORF">CI15_08795</name>
</gene>
<dbReference type="STRING" id="1399968.CI15_08795"/>